<keyword evidence="3" id="KW-0963">Cytoplasm</keyword>
<dbReference type="InterPro" id="IPR013766">
    <property type="entry name" value="Thioredoxin_domain"/>
</dbReference>
<protein>
    <recommendedName>
        <fullName evidence="8">Thioredoxin peroxidase</fullName>
    </recommendedName>
</protein>
<evidence type="ECO:0000256" key="2">
    <source>
        <dbReference type="ARBA" id="ARBA00009796"/>
    </source>
</evidence>
<dbReference type="STRING" id="261317.BCTU_121"/>
<dbReference type="InterPro" id="IPR036249">
    <property type="entry name" value="Thioredoxin-like_sf"/>
</dbReference>
<evidence type="ECO:0000313" key="12">
    <source>
        <dbReference type="EMBL" id="AEH39712.1"/>
    </source>
</evidence>
<evidence type="ECO:0000256" key="4">
    <source>
        <dbReference type="ARBA" id="ARBA00022559"/>
    </source>
</evidence>
<dbReference type="KEGG" id="baj:BCTU_121"/>
<dbReference type="GO" id="GO:0045454">
    <property type="term" value="P:cell redox homeostasis"/>
    <property type="evidence" value="ECO:0007669"/>
    <property type="project" value="TreeGrafter"/>
</dbReference>
<comment type="similarity">
    <text evidence="2">Belongs to the peroxiredoxin family. AhpC/Prx1 subfamily.</text>
</comment>
<accession>F7WZ58</accession>
<keyword evidence="7" id="KW-0676">Redox-active center</keyword>
<dbReference type="FunFam" id="3.40.30.10:FF:000002">
    <property type="entry name" value="Alkyl hydroperoxide reductase C"/>
    <property type="match status" value="1"/>
</dbReference>
<sequence>MTLVSQKAKNFISPAILPDGKIISNFNLYEYTNGQKIMLFFWPMDFTFVCPTELIELNYAYKEFKKRNISIIGISVDSVYAHNAWRNTDINQGGIGSMKFPMISDFSKEIQTFYNIEHPTLKVALRASFIIDEKRIIRYESVNDLPIGRNIPEILRIIDALQFHERFGDVCPANWNIGKKGMHPSPEGTKQYLAENFNNI</sequence>
<proteinExistence type="inferred from homology"/>
<dbReference type="PANTHER" id="PTHR10681:SF128">
    <property type="entry name" value="THIOREDOXIN-DEPENDENT PEROXIDE REDUCTASE, MITOCHONDRIAL"/>
    <property type="match status" value="1"/>
</dbReference>
<reference evidence="12 13" key="1">
    <citation type="journal article" date="2011" name="Appl. Environ. Microbiol.">
        <title>The genome of Buchnera aphidicola from the aphid Cinara tujafilina provides new clues about the evolutionary history of metabolic losses in bacterial endosymbionts.</title>
        <authorList>
            <person name="Lamelas A."/>
            <person name="Gosalbes M.J."/>
            <person name="Moya A."/>
            <person name="Latorre A."/>
        </authorList>
    </citation>
    <scope>NUCLEOTIDE SEQUENCE [LARGE SCALE GENOMIC DNA]</scope>
    <source>
        <strain evidence="13">Cinara tujafilina</strain>
    </source>
</reference>
<dbReference type="Pfam" id="PF00578">
    <property type="entry name" value="AhpC-TSA"/>
    <property type="match status" value="1"/>
</dbReference>
<dbReference type="eggNOG" id="COG0450">
    <property type="taxonomic scope" value="Bacteria"/>
</dbReference>
<comment type="function">
    <text evidence="9">Thiol-specific peroxidase that catalyzes the reduction of hydrogen peroxide and organic hydroperoxides to water and alcohols, respectively. Plays a role in cell protection against oxidative stress by detoxifying peroxides.</text>
</comment>
<dbReference type="HOGENOM" id="CLU_042529_21_1_6"/>
<dbReference type="AlphaFoldDB" id="F7WZ58"/>
<keyword evidence="6" id="KW-1015">Disulfide bond</keyword>
<gene>
    <name evidence="12" type="primary">ahpc</name>
    <name evidence="12" type="ORF">BCTU_121</name>
</gene>
<dbReference type="GO" id="GO:0006979">
    <property type="term" value="P:response to oxidative stress"/>
    <property type="evidence" value="ECO:0007669"/>
    <property type="project" value="TreeGrafter"/>
</dbReference>
<keyword evidence="13" id="KW-1185">Reference proteome</keyword>
<evidence type="ECO:0000256" key="10">
    <source>
        <dbReference type="PIRSR" id="PIRSR000239-1"/>
    </source>
</evidence>
<name>F7WZ58_9GAMM</name>
<keyword evidence="5" id="KW-0560">Oxidoreductase</keyword>
<dbReference type="GO" id="GO:0033554">
    <property type="term" value="P:cellular response to stress"/>
    <property type="evidence" value="ECO:0007669"/>
    <property type="project" value="TreeGrafter"/>
</dbReference>
<evidence type="ECO:0000256" key="6">
    <source>
        <dbReference type="ARBA" id="ARBA00023157"/>
    </source>
</evidence>
<evidence type="ECO:0000256" key="7">
    <source>
        <dbReference type="ARBA" id="ARBA00023284"/>
    </source>
</evidence>
<evidence type="ECO:0000256" key="8">
    <source>
        <dbReference type="ARBA" id="ARBA00032824"/>
    </source>
</evidence>
<dbReference type="PANTHER" id="PTHR10681">
    <property type="entry name" value="THIOREDOXIN PEROXIDASE"/>
    <property type="match status" value="1"/>
</dbReference>
<dbReference type="Gene3D" id="3.40.30.10">
    <property type="entry name" value="Glutaredoxin"/>
    <property type="match status" value="1"/>
</dbReference>
<dbReference type="SUPFAM" id="SSF52833">
    <property type="entry name" value="Thioredoxin-like"/>
    <property type="match status" value="1"/>
</dbReference>
<dbReference type="InterPro" id="IPR024706">
    <property type="entry name" value="Peroxiredoxin_AhpC-typ"/>
</dbReference>
<evidence type="ECO:0000256" key="1">
    <source>
        <dbReference type="ARBA" id="ARBA00004496"/>
    </source>
</evidence>
<dbReference type="InterPro" id="IPR050217">
    <property type="entry name" value="Peroxiredoxin"/>
</dbReference>
<feature type="active site" description="Cysteine sulfenic acid (-SOH) intermediate; for peroxidase activity" evidence="10">
    <location>
        <position position="50"/>
    </location>
</feature>
<dbReference type="PIRSF" id="PIRSF000239">
    <property type="entry name" value="AHPC"/>
    <property type="match status" value="1"/>
</dbReference>
<evidence type="ECO:0000256" key="5">
    <source>
        <dbReference type="ARBA" id="ARBA00023002"/>
    </source>
</evidence>
<dbReference type="InterPro" id="IPR000866">
    <property type="entry name" value="AhpC/TSA"/>
</dbReference>
<dbReference type="GO" id="GO:0005829">
    <property type="term" value="C:cytosol"/>
    <property type="evidence" value="ECO:0007669"/>
    <property type="project" value="TreeGrafter"/>
</dbReference>
<evidence type="ECO:0000259" key="11">
    <source>
        <dbReference type="PROSITE" id="PS51352"/>
    </source>
</evidence>
<feature type="domain" description="Thioredoxin" evidence="11">
    <location>
        <begin position="2"/>
        <end position="163"/>
    </location>
</feature>
<evidence type="ECO:0000313" key="13">
    <source>
        <dbReference type="Proteomes" id="UP000006811"/>
    </source>
</evidence>
<dbReference type="GO" id="GO:0042744">
    <property type="term" value="P:hydrogen peroxide catabolic process"/>
    <property type="evidence" value="ECO:0007669"/>
    <property type="project" value="TreeGrafter"/>
</dbReference>
<dbReference type="EMBL" id="CP001817">
    <property type="protein sequence ID" value="AEH39712.1"/>
    <property type="molecule type" value="Genomic_DNA"/>
</dbReference>
<evidence type="ECO:0000256" key="3">
    <source>
        <dbReference type="ARBA" id="ARBA00022490"/>
    </source>
</evidence>
<dbReference type="Pfam" id="PF10417">
    <property type="entry name" value="1-cysPrx_C"/>
    <property type="match status" value="1"/>
</dbReference>
<dbReference type="OrthoDB" id="9812811at2"/>
<dbReference type="GO" id="GO:0008379">
    <property type="term" value="F:thioredoxin peroxidase activity"/>
    <property type="evidence" value="ECO:0007669"/>
    <property type="project" value="TreeGrafter"/>
</dbReference>
<dbReference type="InterPro" id="IPR019479">
    <property type="entry name" value="Peroxiredoxin_C"/>
</dbReference>
<keyword evidence="4" id="KW-0575">Peroxidase</keyword>
<dbReference type="CDD" id="cd03015">
    <property type="entry name" value="PRX_Typ2cys"/>
    <property type="match status" value="1"/>
</dbReference>
<comment type="subcellular location">
    <subcellularLocation>
        <location evidence="1">Cytoplasm</location>
    </subcellularLocation>
</comment>
<evidence type="ECO:0000256" key="9">
    <source>
        <dbReference type="ARBA" id="ARBA00037420"/>
    </source>
</evidence>
<dbReference type="Proteomes" id="UP000006811">
    <property type="component" value="Chromosome"/>
</dbReference>
<organism evidence="12 13">
    <name type="scientific">Buchnera aphidicola</name>
    <name type="common">Cinara tujafilina</name>
    <dbReference type="NCBI Taxonomy" id="261317"/>
    <lineage>
        <taxon>Bacteria</taxon>
        <taxon>Pseudomonadati</taxon>
        <taxon>Pseudomonadota</taxon>
        <taxon>Gammaproteobacteria</taxon>
        <taxon>Enterobacterales</taxon>
        <taxon>Erwiniaceae</taxon>
        <taxon>Buchnera</taxon>
    </lineage>
</organism>
<dbReference type="PROSITE" id="PS51352">
    <property type="entry name" value="THIOREDOXIN_2"/>
    <property type="match status" value="1"/>
</dbReference>